<evidence type="ECO:0000313" key="3">
    <source>
        <dbReference type="EMBL" id="CAB4324494.1"/>
    </source>
</evidence>
<dbReference type="InterPro" id="IPR029058">
    <property type="entry name" value="AB_hydrolase_fold"/>
</dbReference>
<dbReference type="EMBL" id="CAEMXZ010000158">
    <property type="protein sequence ID" value="CAB4324494.1"/>
    <property type="molecule type" value="Genomic_DNA"/>
</dbReference>
<organism evidence="3">
    <name type="scientific">freshwater metagenome</name>
    <dbReference type="NCBI Taxonomy" id="449393"/>
    <lineage>
        <taxon>unclassified sequences</taxon>
        <taxon>metagenomes</taxon>
        <taxon>ecological metagenomes</taxon>
    </lineage>
</organism>
<evidence type="ECO:0000256" key="1">
    <source>
        <dbReference type="ARBA" id="ARBA00022801"/>
    </source>
</evidence>
<protein>
    <submittedName>
        <fullName evidence="3">Unannotated protein</fullName>
    </submittedName>
</protein>
<evidence type="ECO:0000259" key="2">
    <source>
        <dbReference type="Pfam" id="PF00561"/>
    </source>
</evidence>
<reference evidence="3" key="1">
    <citation type="submission" date="2020-05" db="EMBL/GenBank/DDBJ databases">
        <authorList>
            <person name="Chiriac C."/>
            <person name="Salcher M."/>
            <person name="Ghai R."/>
            <person name="Kavagutti S V."/>
        </authorList>
    </citation>
    <scope>NUCLEOTIDE SEQUENCE</scope>
</reference>
<gene>
    <name evidence="3" type="ORF">UFOPK1392_02265</name>
</gene>
<dbReference type="InterPro" id="IPR000639">
    <property type="entry name" value="Epox_hydrolase-like"/>
</dbReference>
<proteinExistence type="predicted"/>
<dbReference type="PRINTS" id="PR00412">
    <property type="entry name" value="EPOXHYDRLASE"/>
</dbReference>
<sequence>MEFERTPDEQFENIGWDFEPHYLVHPDGLRQHYVDERPVGEQRGTFLLMHGEPSWSYLYRDMIRPLVELGYRVVAPDHFGFGRSDKPTDEEWFTIARHRAALEHLIATLDLRDITLVVQDWGGPIGLITAMRDIDRYNRIFILNTWLHSEDFEYTDGVQMWRQMAIDPAALGGDMPTGAILGMTLQRPHDDKEQIIAAFDAPYTGYASKAGARRFPFCIPFGEPELGDAVEQEEARIALRSITIPVHLAFGDADPIFTWEWAQQWAAEIPGATLDRIEQAGHFLQIDAGADVVAVIRSRIAD</sequence>
<dbReference type="InterPro" id="IPR051340">
    <property type="entry name" value="Haloalkane_dehalogenase"/>
</dbReference>
<dbReference type="PRINTS" id="PR00111">
    <property type="entry name" value="ABHYDROLASE"/>
</dbReference>
<dbReference type="InterPro" id="IPR000073">
    <property type="entry name" value="AB_hydrolase_1"/>
</dbReference>
<accession>A0A6J5YE63</accession>
<dbReference type="AlphaFoldDB" id="A0A6J5YE63"/>
<dbReference type="Pfam" id="PF00561">
    <property type="entry name" value="Abhydrolase_1"/>
    <property type="match status" value="1"/>
</dbReference>
<dbReference type="SUPFAM" id="SSF53474">
    <property type="entry name" value="alpha/beta-Hydrolases"/>
    <property type="match status" value="1"/>
</dbReference>
<dbReference type="GO" id="GO:0004301">
    <property type="term" value="F:epoxide hydrolase activity"/>
    <property type="evidence" value="ECO:0007669"/>
    <property type="project" value="TreeGrafter"/>
</dbReference>
<dbReference type="PANTHER" id="PTHR42977:SF3">
    <property type="entry name" value="AB HYDROLASE-1 DOMAIN-CONTAINING PROTEIN"/>
    <property type="match status" value="1"/>
</dbReference>
<keyword evidence="1" id="KW-0378">Hydrolase</keyword>
<name>A0A6J5YE63_9ZZZZ</name>
<dbReference type="Gene3D" id="3.40.50.1820">
    <property type="entry name" value="alpha/beta hydrolase"/>
    <property type="match status" value="1"/>
</dbReference>
<dbReference type="PANTHER" id="PTHR42977">
    <property type="entry name" value="HYDROLASE-RELATED"/>
    <property type="match status" value="1"/>
</dbReference>
<feature type="domain" description="AB hydrolase-1" evidence="2">
    <location>
        <begin position="45"/>
        <end position="287"/>
    </location>
</feature>